<dbReference type="HAMAP" id="MF_00262">
    <property type="entry name" value="MinE"/>
    <property type="match status" value="1"/>
</dbReference>
<dbReference type="SUPFAM" id="SSF55229">
    <property type="entry name" value="Cell division protein MinE topological specificity domain"/>
    <property type="match status" value="1"/>
</dbReference>
<dbReference type="InterPro" id="IPR005527">
    <property type="entry name" value="MinE"/>
</dbReference>
<evidence type="ECO:0000313" key="5">
    <source>
        <dbReference type="EMBL" id="MFD2233282.1"/>
    </source>
</evidence>
<accession>A0ABW5CBG0</accession>
<reference evidence="6" key="1">
    <citation type="journal article" date="2019" name="Int. J. Syst. Evol. Microbiol.">
        <title>The Global Catalogue of Microorganisms (GCM) 10K type strain sequencing project: providing services to taxonomists for standard genome sequencing and annotation.</title>
        <authorList>
            <consortium name="The Broad Institute Genomics Platform"/>
            <consortium name="The Broad Institute Genome Sequencing Center for Infectious Disease"/>
            <person name="Wu L."/>
            <person name="Ma J."/>
        </authorList>
    </citation>
    <scope>NUCLEOTIDE SEQUENCE [LARGE SCALE GENOMIC DNA]</scope>
    <source>
        <strain evidence="6">KCTC 15012</strain>
    </source>
</reference>
<dbReference type="EMBL" id="JBHUIY010000007">
    <property type="protein sequence ID" value="MFD2233282.1"/>
    <property type="molecule type" value="Genomic_DNA"/>
</dbReference>
<dbReference type="Proteomes" id="UP001597296">
    <property type="component" value="Unassembled WGS sequence"/>
</dbReference>
<dbReference type="InterPro" id="IPR036707">
    <property type="entry name" value="MinE_sf"/>
</dbReference>
<comment type="function">
    <text evidence="3 4">Prevents the cell division inhibition by proteins MinC and MinD at internal division sites while permitting inhibition at polar sites. This ensures cell division at the proper site by restricting the formation of a division septum at the midpoint of the long axis of the cell.</text>
</comment>
<evidence type="ECO:0000313" key="6">
    <source>
        <dbReference type="Proteomes" id="UP001597296"/>
    </source>
</evidence>
<name>A0ABW5CBG0_9PROT</name>
<organism evidence="5 6">
    <name type="scientific">Phaeospirillum tilakii</name>
    <dbReference type="NCBI Taxonomy" id="741673"/>
    <lineage>
        <taxon>Bacteria</taxon>
        <taxon>Pseudomonadati</taxon>
        <taxon>Pseudomonadota</taxon>
        <taxon>Alphaproteobacteria</taxon>
        <taxon>Rhodospirillales</taxon>
        <taxon>Rhodospirillaceae</taxon>
        <taxon>Phaeospirillum</taxon>
    </lineage>
</organism>
<proteinExistence type="inferred from homology"/>
<evidence type="ECO:0000256" key="1">
    <source>
        <dbReference type="ARBA" id="ARBA00008168"/>
    </source>
</evidence>
<dbReference type="Pfam" id="PF03776">
    <property type="entry name" value="MinE"/>
    <property type="match status" value="1"/>
</dbReference>
<gene>
    <name evidence="4 5" type="primary">minE</name>
    <name evidence="5" type="ORF">ACFSNB_05640</name>
</gene>
<dbReference type="RefSeq" id="WP_377315062.1">
    <property type="nucleotide sequence ID" value="NZ_JBHUIY010000007.1"/>
</dbReference>
<dbReference type="GO" id="GO:0051301">
    <property type="term" value="P:cell division"/>
    <property type="evidence" value="ECO:0007669"/>
    <property type="project" value="UniProtKB-KW"/>
</dbReference>
<dbReference type="NCBIfam" id="TIGR01215">
    <property type="entry name" value="minE"/>
    <property type="match status" value="1"/>
</dbReference>
<sequence length="89" mass="10212">MSVLGLFTRRPKRTAEAARERLQILLAHERAGLSGADFLPQLQRELIEVIRKYVSVEEDRVQVRLEREQHLSVLEVNIELPAPGDARRA</sequence>
<evidence type="ECO:0000256" key="4">
    <source>
        <dbReference type="HAMAP-Rule" id="MF_00262"/>
    </source>
</evidence>
<keyword evidence="6" id="KW-1185">Reference proteome</keyword>
<evidence type="ECO:0000256" key="3">
    <source>
        <dbReference type="ARBA" id="ARBA00025265"/>
    </source>
</evidence>
<protein>
    <recommendedName>
        <fullName evidence="2 4">Cell division topological specificity factor</fullName>
    </recommendedName>
</protein>
<keyword evidence="4" id="KW-0131">Cell cycle</keyword>
<keyword evidence="4 5" id="KW-0132">Cell division</keyword>
<evidence type="ECO:0000256" key="2">
    <source>
        <dbReference type="ARBA" id="ARBA00020112"/>
    </source>
</evidence>
<comment type="caution">
    <text evidence="5">The sequence shown here is derived from an EMBL/GenBank/DDBJ whole genome shotgun (WGS) entry which is preliminary data.</text>
</comment>
<dbReference type="Gene3D" id="3.30.1070.10">
    <property type="entry name" value="Cell division topological specificity factor MinE"/>
    <property type="match status" value="1"/>
</dbReference>
<dbReference type="NCBIfam" id="NF001422">
    <property type="entry name" value="PRK00296.1"/>
    <property type="match status" value="1"/>
</dbReference>
<comment type="similarity">
    <text evidence="1 4">Belongs to the MinE family.</text>
</comment>